<gene>
    <name evidence="5" type="ORF">BZM27_37420</name>
</gene>
<dbReference type="Gene3D" id="1.10.260.40">
    <property type="entry name" value="lambda repressor-like DNA-binding domains"/>
    <property type="match status" value="1"/>
</dbReference>
<evidence type="ECO:0000259" key="4">
    <source>
        <dbReference type="PROSITE" id="PS50943"/>
    </source>
</evidence>
<dbReference type="InterPro" id="IPR010982">
    <property type="entry name" value="Lambda_DNA-bd_dom_sf"/>
</dbReference>
<sequence length="80" mass="9178">MPRTRTVPPPQPPSARETLALNLRRMRAEREWTQEDLAHYSGLDRSFVAHVERQSRNISLDNLEKLALALQVPIASLLTF</sequence>
<name>A0A4V2NGH5_9BURK</name>
<evidence type="ECO:0000313" key="5">
    <source>
        <dbReference type="EMBL" id="TCG04908.1"/>
    </source>
</evidence>
<dbReference type="PANTHER" id="PTHR46797:SF23">
    <property type="entry name" value="HTH-TYPE TRANSCRIPTIONAL REGULATOR SUTR"/>
    <property type="match status" value="1"/>
</dbReference>
<keyword evidence="1" id="KW-0805">Transcription regulation</keyword>
<dbReference type="PANTHER" id="PTHR46797">
    <property type="entry name" value="HTH-TYPE TRANSCRIPTIONAL REGULATOR"/>
    <property type="match status" value="1"/>
</dbReference>
<proteinExistence type="predicted"/>
<dbReference type="CDD" id="cd00093">
    <property type="entry name" value="HTH_XRE"/>
    <property type="match status" value="1"/>
</dbReference>
<keyword evidence="2" id="KW-0238">DNA-binding</keyword>
<feature type="domain" description="HTH cro/C1-type" evidence="4">
    <location>
        <begin position="23"/>
        <end position="77"/>
    </location>
</feature>
<dbReference type="GO" id="GO:0003700">
    <property type="term" value="F:DNA-binding transcription factor activity"/>
    <property type="evidence" value="ECO:0007669"/>
    <property type="project" value="TreeGrafter"/>
</dbReference>
<evidence type="ECO:0000256" key="2">
    <source>
        <dbReference type="ARBA" id="ARBA00023125"/>
    </source>
</evidence>
<dbReference type="SUPFAM" id="SSF47413">
    <property type="entry name" value="lambda repressor-like DNA-binding domains"/>
    <property type="match status" value="1"/>
</dbReference>
<dbReference type="Pfam" id="PF01381">
    <property type="entry name" value="HTH_3"/>
    <property type="match status" value="1"/>
</dbReference>
<protein>
    <submittedName>
        <fullName evidence="5">Transcriptional regulator</fullName>
    </submittedName>
</protein>
<keyword evidence="3" id="KW-0804">Transcription</keyword>
<accession>A0A4V2NGH5</accession>
<dbReference type="AlphaFoldDB" id="A0A4V2NGH5"/>
<comment type="caution">
    <text evidence="5">The sequence shown here is derived from an EMBL/GenBank/DDBJ whole genome shotgun (WGS) entry which is preliminary data.</text>
</comment>
<dbReference type="GO" id="GO:0005829">
    <property type="term" value="C:cytosol"/>
    <property type="evidence" value="ECO:0007669"/>
    <property type="project" value="TreeGrafter"/>
</dbReference>
<dbReference type="SMART" id="SM00530">
    <property type="entry name" value="HTH_XRE"/>
    <property type="match status" value="1"/>
</dbReference>
<evidence type="ECO:0000256" key="1">
    <source>
        <dbReference type="ARBA" id="ARBA00023015"/>
    </source>
</evidence>
<reference evidence="5 6" key="1">
    <citation type="submission" date="2017-02" db="EMBL/GenBank/DDBJ databases">
        <title>Paraburkholderia sophoroidis sp. nov. and Paraburkholderia steynii sp. nov. rhizobial symbionts of the fynbos legume Hypocalyptus sophoroides.</title>
        <authorList>
            <person name="Steenkamp E.T."/>
            <person name="Beukes C.W."/>
            <person name="Van Zyl E."/>
            <person name="Avontuur J."/>
            <person name="Chan W.Y."/>
            <person name="Hassen A."/>
            <person name="Palmer M."/>
            <person name="Mthombeni L."/>
            <person name="Phalane F."/>
            <person name="Sereme K."/>
            <person name="Venter S.N."/>
        </authorList>
    </citation>
    <scope>NUCLEOTIDE SEQUENCE [LARGE SCALE GENOMIC DNA]</scope>
    <source>
        <strain evidence="5 6">HC1.1ba</strain>
    </source>
</reference>
<keyword evidence="6" id="KW-1185">Reference proteome</keyword>
<dbReference type="GO" id="GO:0003677">
    <property type="term" value="F:DNA binding"/>
    <property type="evidence" value="ECO:0007669"/>
    <property type="project" value="UniProtKB-KW"/>
</dbReference>
<dbReference type="InterPro" id="IPR050807">
    <property type="entry name" value="TransReg_Diox_bact_type"/>
</dbReference>
<evidence type="ECO:0000313" key="6">
    <source>
        <dbReference type="Proteomes" id="UP000294200"/>
    </source>
</evidence>
<evidence type="ECO:0000256" key="3">
    <source>
        <dbReference type="ARBA" id="ARBA00023163"/>
    </source>
</evidence>
<dbReference type="InterPro" id="IPR001387">
    <property type="entry name" value="Cro/C1-type_HTH"/>
</dbReference>
<organism evidence="5 6">
    <name type="scientific">Paraburkholderia steynii</name>
    <dbReference type="NCBI Taxonomy" id="1245441"/>
    <lineage>
        <taxon>Bacteria</taxon>
        <taxon>Pseudomonadati</taxon>
        <taxon>Pseudomonadota</taxon>
        <taxon>Betaproteobacteria</taxon>
        <taxon>Burkholderiales</taxon>
        <taxon>Burkholderiaceae</taxon>
        <taxon>Paraburkholderia</taxon>
    </lineage>
</organism>
<dbReference type="Proteomes" id="UP000294200">
    <property type="component" value="Unassembled WGS sequence"/>
</dbReference>
<dbReference type="PROSITE" id="PS50943">
    <property type="entry name" value="HTH_CROC1"/>
    <property type="match status" value="1"/>
</dbReference>
<dbReference type="EMBL" id="MWML01000209">
    <property type="protein sequence ID" value="TCG04908.1"/>
    <property type="molecule type" value="Genomic_DNA"/>
</dbReference>